<evidence type="ECO:0000313" key="2">
    <source>
        <dbReference type="Proteomes" id="UP000287605"/>
    </source>
</evidence>
<keyword evidence="2" id="KW-1185">Reference proteome</keyword>
<organism evidence="1 2">
    <name type="scientific">Vagococcus elongatus</name>
    <dbReference type="NCBI Taxonomy" id="180344"/>
    <lineage>
        <taxon>Bacteria</taxon>
        <taxon>Bacillati</taxon>
        <taxon>Bacillota</taxon>
        <taxon>Bacilli</taxon>
        <taxon>Lactobacillales</taxon>
        <taxon>Enterococcaceae</taxon>
        <taxon>Vagococcus</taxon>
    </lineage>
</organism>
<dbReference type="Gene3D" id="2.60.320.10">
    <property type="entry name" value="N-utilization substance G protein NusG, insert domain"/>
    <property type="match status" value="1"/>
</dbReference>
<dbReference type="RefSeq" id="WP_126807100.1">
    <property type="nucleotide sequence ID" value="NZ_NGKA01000002.1"/>
</dbReference>
<dbReference type="EMBL" id="NGKA01000002">
    <property type="protein sequence ID" value="RSU15297.1"/>
    <property type="molecule type" value="Genomic_DNA"/>
</dbReference>
<dbReference type="Pfam" id="PF07009">
    <property type="entry name" value="NusG_II"/>
    <property type="match status" value="1"/>
</dbReference>
<gene>
    <name evidence="1" type="ORF">CBF29_02795</name>
</gene>
<dbReference type="OrthoDB" id="47603at2"/>
<dbReference type="InterPro" id="IPR038690">
    <property type="entry name" value="NusG_2_sf"/>
</dbReference>
<dbReference type="AlphaFoldDB" id="A0A430B4P8"/>
<name>A0A430B4P8_9ENTE</name>
<dbReference type="CDD" id="cd09911">
    <property type="entry name" value="Lin0431_like"/>
    <property type="match status" value="1"/>
</dbReference>
<evidence type="ECO:0000313" key="1">
    <source>
        <dbReference type="EMBL" id="RSU15297.1"/>
    </source>
</evidence>
<comment type="caution">
    <text evidence="1">The sequence shown here is derived from an EMBL/GenBank/DDBJ whole genome shotgun (WGS) entry which is preliminary data.</text>
</comment>
<protein>
    <submittedName>
        <fullName evidence="1">Uncharacterized protein</fullName>
    </submittedName>
</protein>
<dbReference type="Proteomes" id="UP000287605">
    <property type="component" value="Unassembled WGS sequence"/>
</dbReference>
<accession>A0A430B4P8</accession>
<reference evidence="1 2" key="1">
    <citation type="submission" date="2017-05" db="EMBL/GenBank/DDBJ databases">
        <title>Vagococcus spp. assemblies.</title>
        <authorList>
            <person name="Gulvik C.A."/>
        </authorList>
    </citation>
    <scope>NUCLEOTIDE SEQUENCE [LARGE SCALE GENOMIC DNA]</scope>
    <source>
        <strain evidence="1 2">CCUG 51432</strain>
    </source>
</reference>
<sequence length="143" mass="16401">MFWKFINELKKQFKYMDGILIAVLIVLSFTPYVVFAVSNGSQAFKSNETLAIVTIDGKEVDQFILSEKTAHKEKTYYPDDDKYNIIELEGTKIRVKEDNSPDQIAVKTSWIEKPGQVSICLPHRLMIEVKGISTDEDDMIISY</sequence>
<proteinExistence type="predicted"/>